<protein>
    <submittedName>
        <fullName evidence="1">Uncharacterized protein</fullName>
    </submittedName>
</protein>
<dbReference type="RefSeq" id="WP_147254207.1">
    <property type="nucleotide sequence ID" value="NZ_VIWU01000001.1"/>
</dbReference>
<sequence>MPALHLAEAADRGGARVWLHELRCAARSAVGRWEWLGVEHAIVLCAGLWAAAGLATLAAARPLLDRAERAG</sequence>
<accession>A0A561SJA0</accession>
<evidence type="ECO:0000313" key="2">
    <source>
        <dbReference type="Proteomes" id="UP000321261"/>
    </source>
</evidence>
<evidence type="ECO:0000313" key="1">
    <source>
        <dbReference type="EMBL" id="TWF74909.1"/>
    </source>
</evidence>
<dbReference type="EMBL" id="VIWU01000001">
    <property type="protein sequence ID" value="TWF74909.1"/>
    <property type="molecule type" value="Genomic_DNA"/>
</dbReference>
<name>A0A561SJA0_9PSEU</name>
<keyword evidence="2" id="KW-1185">Reference proteome</keyword>
<dbReference type="AlphaFoldDB" id="A0A561SJA0"/>
<proteinExistence type="predicted"/>
<dbReference type="Proteomes" id="UP000321261">
    <property type="component" value="Unassembled WGS sequence"/>
</dbReference>
<reference evidence="1 2" key="1">
    <citation type="submission" date="2019-06" db="EMBL/GenBank/DDBJ databases">
        <title>Sequencing the genomes of 1000 actinobacteria strains.</title>
        <authorList>
            <person name="Klenk H.-P."/>
        </authorList>
    </citation>
    <scope>NUCLEOTIDE SEQUENCE [LARGE SCALE GENOMIC DNA]</scope>
    <source>
        <strain evidence="1 2">DSM 45671</strain>
    </source>
</reference>
<organism evidence="1 2">
    <name type="scientific">Pseudonocardia hierapolitana</name>
    <dbReference type="NCBI Taxonomy" id="1128676"/>
    <lineage>
        <taxon>Bacteria</taxon>
        <taxon>Bacillati</taxon>
        <taxon>Actinomycetota</taxon>
        <taxon>Actinomycetes</taxon>
        <taxon>Pseudonocardiales</taxon>
        <taxon>Pseudonocardiaceae</taxon>
        <taxon>Pseudonocardia</taxon>
    </lineage>
</organism>
<gene>
    <name evidence="1" type="ORF">FHX44_11792</name>
</gene>
<comment type="caution">
    <text evidence="1">The sequence shown here is derived from an EMBL/GenBank/DDBJ whole genome shotgun (WGS) entry which is preliminary data.</text>
</comment>